<name>A0A1Y5RHV6_9RHOB</name>
<dbReference type="PANTHER" id="PTHR36973">
    <property type="entry name" value="SLL1456 PROTEIN-RELATED"/>
    <property type="match status" value="1"/>
</dbReference>
<dbReference type="AlphaFoldDB" id="A0A1Y5RHV6"/>
<dbReference type="EC" id="2.1.1.-" evidence="2"/>
<dbReference type="Pfam" id="PF05050">
    <property type="entry name" value="Methyltransf_21"/>
    <property type="match status" value="1"/>
</dbReference>
<dbReference type="PANTHER" id="PTHR36973:SF4">
    <property type="entry name" value="NODULATION PROTEIN"/>
    <property type="match status" value="1"/>
</dbReference>
<organism evidence="2 3">
    <name type="scientific">Pseudoruegeria aquimaris</name>
    <dbReference type="NCBI Taxonomy" id="393663"/>
    <lineage>
        <taxon>Bacteria</taxon>
        <taxon>Pseudomonadati</taxon>
        <taxon>Pseudomonadota</taxon>
        <taxon>Alphaproteobacteria</taxon>
        <taxon>Rhodobacterales</taxon>
        <taxon>Roseobacteraceae</taxon>
        <taxon>Pseudoruegeria</taxon>
    </lineage>
</organism>
<dbReference type="GO" id="GO:0008171">
    <property type="term" value="F:O-methyltransferase activity"/>
    <property type="evidence" value="ECO:0007669"/>
    <property type="project" value="TreeGrafter"/>
</dbReference>
<keyword evidence="3" id="KW-1185">Reference proteome</keyword>
<dbReference type="OrthoDB" id="9814604at2"/>
<gene>
    <name evidence="2" type="primary">noeI</name>
    <name evidence="2" type="ORF">PSA7680_00514</name>
</gene>
<dbReference type="GO" id="GO:0032259">
    <property type="term" value="P:methylation"/>
    <property type="evidence" value="ECO:0007669"/>
    <property type="project" value="UniProtKB-KW"/>
</dbReference>
<accession>A0A1Y5RHV6</accession>
<dbReference type="InterPro" id="IPR053188">
    <property type="entry name" value="FkbM_Methyltransferase"/>
</dbReference>
<keyword evidence="2" id="KW-0489">Methyltransferase</keyword>
<dbReference type="NCBIfam" id="TIGR01444">
    <property type="entry name" value="fkbM_fam"/>
    <property type="match status" value="1"/>
</dbReference>
<evidence type="ECO:0000259" key="1">
    <source>
        <dbReference type="Pfam" id="PF05050"/>
    </source>
</evidence>
<feature type="domain" description="Methyltransferase FkbM" evidence="1">
    <location>
        <begin position="24"/>
        <end position="190"/>
    </location>
</feature>
<protein>
    <submittedName>
        <fullName evidence="2">2-O-methyltransferase NoeI</fullName>
        <ecNumber evidence="2">2.1.1.-</ecNumber>
    </submittedName>
</protein>
<dbReference type="InterPro" id="IPR029063">
    <property type="entry name" value="SAM-dependent_MTases_sf"/>
</dbReference>
<keyword evidence="2" id="KW-0808">Transferase</keyword>
<proteinExistence type="predicted"/>
<sequence length="210" mass="23929">MPKRRSIYSYLDDFGISGFTTILEIGANDGSDSSKLAANAPNGHLHAFEPDERAIANFLKTDMPGNVTLHRHAIGAENGEVTFYPSLSRRDRDWDKSGSIRRPKKVLEKYPELSFGEGTTVPIRRLDDWARENGIEAVDLIWADVQGAEEDVIQGGRETLSRTRYFYTEFSNREMYEGQVRLEALLAMLPEFELIERYNSDVLLRHTKLT</sequence>
<reference evidence="2 3" key="1">
    <citation type="submission" date="2017-03" db="EMBL/GenBank/DDBJ databases">
        <authorList>
            <person name="Afonso C.L."/>
            <person name="Miller P.J."/>
            <person name="Scott M.A."/>
            <person name="Spackman E."/>
            <person name="Goraichik I."/>
            <person name="Dimitrov K.M."/>
            <person name="Suarez D.L."/>
            <person name="Swayne D.E."/>
        </authorList>
    </citation>
    <scope>NUCLEOTIDE SEQUENCE [LARGE SCALE GENOMIC DNA]</scope>
    <source>
        <strain evidence="2 3">CECT 7680</strain>
    </source>
</reference>
<dbReference type="InterPro" id="IPR006342">
    <property type="entry name" value="FkbM_mtfrase"/>
</dbReference>
<dbReference type="Gene3D" id="3.40.50.150">
    <property type="entry name" value="Vaccinia Virus protein VP39"/>
    <property type="match status" value="1"/>
</dbReference>
<evidence type="ECO:0000313" key="3">
    <source>
        <dbReference type="Proteomes" id="UP000193409"/>
    </source>
</evidence>
<dbReference type="SUPFAM" id="SSF53335">
    <property type="entry name" value="S-adenosyl-L-methionine-dependent methyltransferases"/>
    <property type="match status" value="1"/>
</dbReference>
<evidence type="ECO:0000313" key="2">
    <source>
        <dbReference type="EMBL" id="SLN16892.1"/>
    </source>
</evidence>
<dbReference type="EMBL" id="FWFQ01000002">
    <property type="protein sequence ID" value="SLN16892.1"/>
    <property type="molecule type" value="Genomic_DNA"/>
</dbReference>
<dbReference type="RefSeq" id="WP_085867079.1">
    <property type="nucleotide sequence ID" value="NZ_FWFQ01000002.1"/>
</dbReference>
<dbReference type="Proteomes" id="UP000193409">
    <property type="component" value="Unassembled WGS sequence"/>
</dbReference>